<evidence type="ECO:0000313" key="11">
    <source>
        <dbReference type="Proteomes" id="UP000230750"/>
    </source>
</evidence>
<feature type="domain" description="Ig-like" evidence="9">
    <location>
        <begin position="7"/>
        <end position="88"/>
    </location>
</feature>
<evidence type="ECO:0000259" key="9">
    <source>
        <dbReference type="PROSITE" id="PS50835"/>
    </source>
</evidence>
<dbReference type="InterPro" id="IPR046338">
    <property type="entry name" value="GAIN_dom_sf"/>
</dbReference>
<keyword evidence="4 6" id="KW-0472">Membrane</keyword>
<keyword evidence="2 6" id="KW-0812">Transmembrane</keyword>
<evidence type="ECO:0000313" key="10">
    <source>
        <dbReference type="EMBL" id="PIK51133.1"/>
    </source>
</evidence>
<dbReference type="Gene3D" id="2.60.40.10">
    <property type="entry name" value="Immunoglobulins"/>
    <property type="match status" value="1"/>
</dbReference>
<dbReference type="InterPro" id="IPR000832">
    <property type="entry name" value="GPCR_2_secretin-like"/>
</dbReference>
<dbReference type="GO" id="GO:0004930">
    <property type="term" value="F:G protein-coupled receptor activity"/>
    <property type="evidence" value="ECO:0007669"/>
    <property type="project" value="InterPro"/>
</dbReference>
<feature type="transmembrane region" description="Helical" evidence="6">
    <location>
        <begin position="584"/>
        <end position="603"/>
    </location>
</feature>
<gene>
    <name evidence="10" type="ORF">BSL78_11965</name>
</gene>
<dbReference type="PANTHER" id="PTHR45692:SF1">
    <property type="entry name" value="G-PROTEIN COUPLED RECEPTORS FAMILY 2 PROFILE 2 DOMAIN-CONTAINING PROTEIN"/>
    <property type="match status" value="1"/>
</dbReference>
<evidence type="ECO:0000256" key="4">
    <source>
        <dbReference type="ARBA" id="ARBA00023136"/>
    </source>
</evidence>
<evidence type="ECO:0000256" key="1">
    <source>
        <dbReference type="ARBA" id="ARBA00004141"/>
    </source>
</evidence>
<dbReference type="Proteomes" id="UP000230750">
    <property type="component" value="Unassembled WGS sequence"/>
</dbReference>
<evidence type="ECO:0000256" key="3">
    <source>
        <dbReference type="ARBA" id="ARBA00022989"/>
    </source>
</evidence>
<dbReference type="STRING" id="307972.A0A2G8KSZ5"/>
<sequence length="683" mass="75576">VSLTDPPTIQKELMEKTFHRLKLGVPFNLSCDAKNAESVSWKRVGSNKPVSDDKELRFNANFDNQGSYVCTAVGITTVKSEPQVLVISDYLKFTLSVFNQSIDPTINGTLVNEGYNVTQAADSSKLFIYKKQSNHAEEDFNVDYNLTQILNKWKDWNITTNSYCKTETVNTEYGNIEFPYAFLGVEVNSTKKSLTSDRSQATCRCTGDTFTEAVWDDPVIVQVQDDGAANDRARYQNLNKTIKTLNVTTDNAFYVAEVLVNLTESPTIEKENIDIVAQCLEKVSNANDPSDQVTVAVVNTIDNVVQATSGNEDSNFSISQEASSEILQAFSHQLENVGNNGQNFSHETPNIAANVAQIDISISATVEYKLPFGDGKDRNVDEEFDTQAKIVLTPNLQKSTKQTAGEVKTSIKVPHEVTRRISEDYNNASRVTVALVFTVHRTAVLFQDLNKKNEKVNSLIISASPTTDIQIKDLPDESNIETTSHPKESLWCKTTRCAYWNTTERGWADDGITTVGGLDYGSYRCKSNHLTNFAVLVDVHGSIESKALDIFSIIGCVISVIGLIVIIVTYLSSKKLRSNRPKQIILNLSISLLGLYFCFVIGINQTRRKGICVSFGALTHFFLLASVTWMSIEAANMYLLFVKVFNSTIRNFLLKACAIGWGVPAVIVIACVSCSPDSYASCD</sequence>
<feature type="domain" description="GAIN-B" evidence="7">
    <location>
        <begin position="382"/>
        <end position="543"/>
    </location>
</feature>
<dbReference type="GO" id="GO:0016020">
    <property type="term" value="C:membrane"/>
    <property type="evidence" value="ECO:0007669"/>
    <property type="project" value="UniProtKB-SubCell"/>
</dbReference>
<evidence type="ECO:0000259" key="7">
    <source>
        <dbReference type="PROSITE" id="PS50221"/>
    </source>
</evidence>
<dbReference type="EMBL" id="MRZV01000387">
    <property type="protein sequence ID" value="PIK51133.1"/>
    <property type="molecule type" value="Genomic_DNA"/>
</dbReference>
<dbReference type="GO" id="GO:0007166">
    <property type="term" value="P:cell surface receptor signaling pathway"/>
    <property type="evidence" value="ECO:0007669"/>
    <property type="project" value="InterPro"/>
</dbReference>
<evidence type="ECO:0000256" key="5">
    <source>
        <dbReference type="ARBA" id="ARBA00023157"/>
    </source>
</evidence>
<evidence type="ECO:0000256" key="2">
    <source>
        <dbReference type="ARBA" id="ARBA00022692"/>
    </source>
</evidence>
<dbReference type="PROSITE" id="PS50221">
    <property type="entry name" value="GAIN_B"/>
    <property type="match status" value="1"/>
</dbReference>
<evidence type="ECO:0000259" key="8">
    <source>
        <dbReference type="PROSITE" id="PS50261"/>
    </source>
</evidence>
<proteinExistence type="predicted"/>
<keyword evidence="5" id="KW-1015">Disulfide bond</keyword>
<dbReference type="PROSITE" id="PS50835">
    <property type="entry name" value="IG_LIKE"/>
    <property type="match status" value="1"/>
</dbReference>
<evidence type="ECO:0000256" key="6">
    <source>
        <dbReference type="SAM" id="Phobius"/>
    </source>
</evidence>
<dbReference type="InterPro" id="IPR013783">
    <property type="entry name" value="Ig-like_fold"/>
</dbReference>
<dbReference type="AlphaFoldDB" id="A0A2G8KSZ5"/>
<accession>A0A2G8KSZ5</accession>
<organism evidence="10 11">
    <name type="scientific">Stichopus japonicus</name>
    <name type="common">Sea cucumber</name>
    <dbReference type="NCBI Taxonomy" id="307972"/>
    <lineage>
        <taxon>Eukaryota</taxon>
        <taxon>Metazoa</taxon>
        <taxon>Echinodermata</taxon>
        <taxon>Eleutherozoa</taxon>
        <taxon>Echinozoa</taxon>
        <taxon>Holothuroidea</taxon>
        <taxon>Aspidochirotacea</taxon>
        <taxon>Aspidochirotida</taxon>
        <taxon>Stichopodidae</taxon>
        <taxon>Apostichopus</taxon>
    </lineage>
</organism>
<dbReference type="InterPro" id="IPR017981">
    <property type="entry name" value="GPCR_2-like_7TM"/>
</dbReference>
<feature type="transmembrane region" description="Helical" evidence="6">
    <location>
        <begin position="652"/>
        <end position="670"/>
    </location>
</feature>
<comment type="subcellular location">
    <subcellularLocation>
        <location evidence="1">Membrane</location>
        <topology evidence="1">Multi-pass membrane protein</topology>
    </subcellularLocation>
</comment>
<feature type="domain" description="G-protein coupled receptors family 2 profile 2" evidence="8">
    <location>
        <begin position="548"/>
        <end position="683"/>
    </location>
</feature>
<comment type="caution">
    <text evidence="10">The sequence shown here is derived from an EMBL/GenBank/DDBJ whole genome shotgun (WGS) entry which is preliminary data.</text>
</comment>
<feature type="transmembrane region" description="Helical" evidence="6">
    <location>
        <begin position="615"/>
        <end position="640"/>
    </location>
</feature>
<dbReference type="Pfam" id="PF00002">
    <property type="entry name" value="7tm_2"/>
    <property type="match status" value="1"/>
</dbReference>
<dbReference type="SUPFAM" id="SSF81321">
    <property type="entry name" value="Family A G protein-coupled receptor-like"/>
    <property type="match status" value="1"/>
</dbReference>
<evidence type="ECO:0008006" key="12">
    <source>
        <dbReference type="Google" id="ProtNLM"/>
    </source>
</evidence>
<feature type="non-terminal residue" evidence="10">
    <location>
        <position position="1"/>
    </location>
</feature>
<dbReference type="OrthoDB" id="10037534at2759"/>
<dbReference type="PANTHER" id="PTHR45692">
    <property type="entry name" value="G_PROTEIN_RECEP_F2_4 DOMAIN-CONTAINING PROTEIN"/>
    <property type="match status" value="1"/>
</dbReference>
<dbReference type="InterPro" id="IPR057244">
    <property type="entry name" value="GAIN_B"/>
</dbReference>
<dbReference type="InterPro" id="IPR000203">
    <property type="entry name" value="GPS"/>
</dbReference>
<keyword evidence="3 6" id="KW-1133">Transmembrane helix</keyword>
<dbReference type="PROSITE" id="PS50261">
    <property type="entry name" value="G_PROTEIN_RECEP_F2_4"/>
    <property type="match status" value="1"/>
</dbReference>
<feature type="transmembrane region" description="Helical" evidence="6">
    <location>
        <begin position="550"/>
        <end position="572"/>
    </location>
</feature>
<protein>
    <recommendedName>
        <fullName evidence="12">G-protein coupled receptor</fullName>
    </recommendedName>
</protein>
<keyword evidence="11" id="KW-1185">Reference proteome</keyword>
<dbReference type="Pfam" id="PF01825">
    <property type="entry name" value="GPS"/>
    <property type="match status" value="1"/>
</dbReference>
<name>A0A2G8KSZ5_STIJA</name>
<dbReference type="Gene3D" id="2.60.220.50">
    <property type="match status" value="1"/>
</dbReference>
<dbReference type="InterPro" id="IPR007110">
    <property type="entry name" value="Ig-like_dom"/>
</dbReference>
<dbReference type="SMART" id="SM00303">
    <property type="entry name" value="GPS"/>
    <property type="match status" value="1"/>
</dbReference>
<dbReference type="Gene3D" id="1.20.1070.10">
    <property type="entry name" value="Rhodopsin 7-helix transmembrane proteins"/>
    <property type="match status" value="1"/>
</dbReference>
<reference evidence="10 11" key="1">
    <citation type="journal article" date="2017" name="PLoS Biol.">
        <title>The sea cucumber genome provides insights into morphological evolution and visceral regeneration.</title>
        <authorList>
            <person name="Zhang X."/>
            <person name="Sun L."/>
            <person name="Yuan J."/>
            <person name="Sun Y."/>
            <person name="Gao Y."/>
            <person name="Zhang L."/>
            <person name="Li S."/>
            <person name="Dai H."/>
            <person name="Hamel J.F."/>
            <person name="Liu C."/>
            <person name="Yu Y."/>
            <person name="Liu S."/>
            <person name="Lin W."/>
            <person name="Guo K."/>
            <person name="Jin S."/>
            <person name="Xu P."/>
            <person name="Storey K.B."/>
            <person name="Huan P."/>
            <person name="Zhang T."/>
            <person name="Zhou Y."/>
            <person name="Zhang J."/>
            <person name="Lin C."/>
            <person name="Li X."/>
            <person name="Xing L."/>
            <person name="Huo D."/>
            <person name="Sun M."/>
            <person name="Wang L."/>
            <person name="Mercier A."/>
            <person name="Li F."/>
            <person name="Yang H."/>
            <person name="Xiang J."/>
        </authorList>
    </citation>
    <scope>NUCLEOTIDE SEQUENCE [LARGE SCALE GENOMIC DNA]</scope>
    <source>
        <strain evidence="10">Shaxun</strain>
        <tissue evidence="10">Muscle</tissue>
    </source>
</reference>